<dbReference type="Proteomes" id="UP001067231">
    <property type="component" value="Unassembled WGS sequence"/>
</dbReference>
<keyword evidence="4 7" id="KW-0963">Cytoplasm</keyword>
<dbReference type="GO" id="GO:0008290">
    <property type="term" value="C:F-actin capping protein complex"/>
    <property type="evidence" value="ECO:0007669"/>
    <property type="project" value="UniProtKB-UniRule"/>
</dbReference>
<evidence type="ECO:0000256" key="7">
    <source>
        <dbReference type="RuleBase" id="RU365078"/>
    </source>
</evidence>
<dbReference type="EMBL" id="JAPCXC010000038">
    <property type="protein sequence ID" value="KAJ1608996.1"/>
    <property type="molecule type" value="Genomic_DNA"/>
</dbReference>
<accession>A0A9D5HXA8</accession>
<evidence type="ECO:0000256" key="2">
    <source>
        <dbReference type="ARBA" id="ARBA00006039"/>
    </source>
</evidence>
<evidence type="ECO:0000256" key="3">
    <source>
        <dbReference type="ARBA" id="ARBA00022467"/>
    </source>
</evidence>
<name>A0A9D5HXA8_9CRYT</name>
<comment type="caution">
    <text evidence="8">The sequence shown here is derived from an EMBL/GenBank/DDBJ whole genome shotgun (WGS) entry which is preliminary data.</text>
</comment>
<dbReference type="InterPro" id="IPR001698">
    <property type="entry name" value="CAPZB"/>
</dbReference>
<dbReference type="GO" id="GO:0000902">
    <property type="term" value="P:cell morphogenesis"/>
    <property type="evidence" value="ECO:0007669"/>
    <property type="project" value="TreeGrafter"/>
</dbReference>
<sequence>MNPNGRYRDETVISALKVWSKCLPSETDGVLRQLCKIYPDSAREILYRVESPLKIILDQETKMYYLGCNSNRMENYFRSPYTNKYYLDPKAEEEYNFEKAEGFKEMADSDLSHLKMLEIEFQKIYESYCQNYTYMNSGLDDDISDHGILLSNVYCYDLDGDSFGTCFTMKHIVSPLSLATDQTERRDDDACTELVYFLDIIHNVETVLSHSSGISTYRVGSTYYFGFKTKPSESSSSKDGKQQEDETILFDGCRTNWVEKKFEFNTTKFLKSFARSNTKSNINSDFNSENNTQNIAIDRNSITIINSQTIYYHILNIGRLIESIDNNVMKQIQHVMIDNLSNISNDLHL</sequence>
<comment type="similarity">
    <text evidence="2 7">Belongs to the F-actin-capping protein beta subunit family.</text>
</comment>
<dbReference type="Pfam" id="PF01115">
    <property type="entry name" value="F_actin_cap_B"/>
    <property type="match status" value="1"/>
</dbReference>
<dbReference type="PANTHER" id="PTHR10619">
    <property type="entry name" value="F-ACTIN-CAPPING PROTEIN SUBUNIT BETA"/>
    <property type="match status" value="1"/>
</dbReference>
<evidence type="ECO:0000256" key="5">
    <source>
        <dbReference type="ARBA" id="ARBA00023203"/>
    </source>
</evidence>
<dbReference type="InterPro" id="IPR042276">
    <property type="entry name" value="CapZ_alpha/beta_2"/>
</dbReference>
<dbReference type="AlphaFoldDB" id="A0A9D5HXA8"/>
<dbReference type="PANTHER" id="PTHR10619:SF0">
    <property type="entry name" value="F-ACTIN-CAPPING PROTEIN SUBUNIT BETA ISOFORMS 1 AND 2"/>
    <property type="match status" value="1"/>
</dbReference>
<keyword evidence="3 7" id="KW-0117">Actin capping</keyword>
<protein>
    <recommendedName>
        <fullName evidence="7">F-actin-capping protein subunit beta</fullName>
    </recommendedName>
</protein>
<dbReference type="Gene3D" id="1.20.58.570">
    <property type="match status" value="1"/>
</dbReference>
<gene>
    <name evidence="8" type="ORF">OJ253_1722</name>
</gene>
<keyword evidence="6 7" id="KW-0206">Cytoskeleton</keyword>
<evidence type="ECO:0000256" key="4">
    <source>
        <dbReference type="ARBA" id="ARBA00022490"/>
    </source>
</evidence>
<proteinExistence type="inferred from homology"/>
<keyword evidence="5 7" id="KW-0009">Actin-binding</keyword>
<dbReference type="InterPro" id="IPR037282">
    <property type="entry name" value="CapZ_alpha/beta"/>
</dbReference>
<evidence type="ECO:0000313" key="8">
    <source>
        <dbReference type="EMBL" id="KAJ1608996.1"/>
    </source>
</evidence>
<comment type="subcellular location">
    <subcellularLocation>
        <location evidence="1 7">Cytoplasm</location>
        <location evidence="1 7">Cytoskeleton</location>
    </subcellularLocation>
</comment>
<dbReference type="Gene3D" id="3.90.1150.210">
    <property type="entry name" value="F-actin capping protein, beta subunit"/>
    <property type="match status" value="1"/>
</dbReference>
<dbReference type="GO" id="GO:0051015">
    <property type="term" value="F:actin filament binding"/>
    <property type="evidence" value="ECO:0007669"/>
    <property type="project" value="TreeGrafter"/>
</dbReference>
<organism evidence="8">
    <name type="scientific">Cryptosporidium canis</name>
    <dbReference type="NCBI Taxonomy" id="195482"/>
    <lineage>
        <taxon>Eukaryota</taxon>
        <taxon>Sar</taxon>
        <taxon>Alveolata</taxon>
        <taxon>Apicomplexa</taxon>
        <taxon>Conoidasida</taxon>
        <taxon>Coccidia</taxon>
        <taxon>Eucoccidiorida</taxon>
        <taxon>Eimeriorina</taxon>
        <taxon>Cryptosporidiidae</taxon>
        <taxon>Cryptosporidium</taxon>
    </lineage>
</organism>
<evidence type="ECO:0000256" key="1">
    <source>
        <dbReference type="ARBA" id="ARBA00004245"/>
    </source>
</evidence>
<comment type="subunit">
    <text evidence="7">Heterodimer of an alpha and a beta subunit.</text>
</comment>
<dbReference type="InterPro" id="IPR043175">
    <property type="entry name" value="CAPZB_N"/>
</dbReference>
<reference evidence="8" key="1">
    <citation type="submission" date="2022-10" db="EMBL/GenBank/DDBJ databases">
        <title>Adaptive evolution leads to modifications in subtelomeric GC content in a zoonotic Cryptosporidium species.</title>
        <authorList>
            <person name="Li J."/>
            <person name="Feng Y."/>
            <person name="Xiao L."/>
        </authorList>
    </citation>
    <scope>NUCLEOTIDE SEQUENCE</scope>
    <source>
        <strain evidence="8">33844</strain>
    </source>
</reference>
<evidence type="ECO:0000256" key="6">
    <source>
        <dbReference type="ARBA" id="ARBA00023212"/>
    </source>
</evidence>
<comment type="function">
    <text evidence="7">F-actin-capping proteins bind in a Ca(2+)-independent manner to the fast growing ends of actin filaments (barbed end) thereby blocking the exchange of subunits at these ends. Unlike other capping proteins (such as gelsolin and severin), these proteins do not sever actin filaments.</text>
</comment>
<dbReference type="OrthoDB" id="9979678at2759"/>
<dbReference type="GO" id="GO:0051016">
    <property type="term" value="P:barbed-end actin filament capping"/>
    <property type="evidence" value="ECO:0007669"/>
    <property type="project" value="UniProtKB-UniRule"/>
</dbReference>
<dbReference type="SUPFAM" id="SSF90096">
    <property type="entry name" value="Subunits of heterodimeric actin filament capping protein Capz"/>
    <property type="match status" value="1"/>
</dbReference>